<feature type="transmembrane region" description="Helical" evidence="1">
    <location>
        <begin position="138"/>
        <end position="158"/>
    </location>
</feature>
<dbReference type="InterPro" id="IPR021552">
    <property type="entry name" value="ArsP_2"/>
</dbReference>
<feature type="transmembrane region" description="Helical" evidence="1">
    <location>
        <begin position="165"/>
        <end position="183"/>
    </location>
</feature>
<reference evidence="2 3" key="1">
    <citation type="submission" date="2020-06" db="EMBL/GenBank/DDBJ databases">
        <authorList>
            <person name="Duchaud E."/>
        </authorList>
    </citation>
    <scope>NUCLEOTIDE SEQUENCE [LARGE SCALE GENOMIC DNA]</scope>
    <source>
        <strain evidence="2">Alteromonas fortis</strain>
    </source>
</reference>
<evidence type="ECO:0000256" key="1">
    <source>
        <dbReference type="SAM" id="Phobius"/>
    </source>
</evidence>
<gene>
    <name evidence="2" type="ORF">ALFOR1_40538</name>
</gene>
<accession>A0A6T9Y4D8</accession>
<evidence type="ECO:0008006" key="4">
    <source>
        <dbReference type="Google" id="ProtNLM"/>
    </source>
</evidence>
<evidence type="ECO:0000313" key="3">
    <source>
        <dbReference type="Proteomes" id="UP000509458"/>
    </source>
</evidence>
<feature type="transmembrane region" description="Helical" evidence="1">
    <location>
        <begin position="391"/>
        <end position="413"/>
    </location>
</feature>
<feature type="transmembrane region" description="Helical" evidence="1">
    <location>
        <begin position="252"/>
        <end position="270"/>
    </location>
</feature>
<keyword evidence="1" id="KW-0812">Transmembrane</keyword>
<dbReference type="RefSeq" id="WP_179984401.1">
    <property type="nucleotide sequence ID" value="NZ_LR812090.1"/>
</dbReference>
<feature type="transmembrane region" description="Helical" evidence="1">
    <location>
        <begin position="110"/>
        <end position="132"/>
    </location>
</feature>
<evidence type="ECO:0000313" key="2">
    <source>
        <dbReference type="EMBL" id="CAB9495141.1"/>
    </source>
</evidence>
<feature type="transmembrane region" description="Helical" evidence="1">
    <location>
        <begin position="71"/>
        <end position="89"/>
    </location>
</feature>
<dbReference type="Proteomes" id="UP000509458">
    <property type="component" value="Chromosome"/>
</dbReference>
<feature type="transmembrane region" description="Helical" evidence="1">
    <location>
        <begin position="220"/>
        <end position="240"/>
    </location>
</feature>
<feature type="transmembrane region" description="Helical" evidence="1">
    <location>
        <begin position="302"/>
        <end position="323"/>
    </location>
</feature>
<name>A0A6T9Y4D8_ALTMA</name>
<protein>
    <recommendedName>
        <fullName evidence="4">10TM heavy-metal exporter</fullName>
    </recommendedName>
</protein>
<organism evidence="2 3">
    <name type="scientific">Alteromonas macleodii</name>
    <name type="common">Pseudoalteromonas macleodii</name>
    <dbReference type="NCBI Taxonomy" id="28108"/>
    <lineage>
        <taxon>Bacteria</taxon>
        <taxon>Pseudomonadati</taxon>
        <taxon>Pseudomonadota</taxon>
        <taxon>Gammaproteobacteria</taxon>
        <taxon>Alteromonadales</taxon>
        <taxon>Alteromonadaceae</taxon>
        <taxon>Alteromonas/Salinimonas group</taxon>
        <taxon>Alteromonas</taxon>
    </lineage>
</organism>
<dbReference type="EMBL" id="LR812090">
    <property type="protein sequence ID" value="CAB9495141.1"/>
    <property type="molecule type" value="Genomic_DNA"/>
</dbReference>
<feature type="transmembrane region" description="Helical" evidence="1">
    <location>
        <begin position="335"/>
        <end position="360"/>
    </location>
</feature>
<dbReference type="Pfam" id="PF11449">
    <property type="entry name" value="ArsP_2"/>
    <property type="match status" value="1"/>
</dbReference>
<proteinExistence type="predicted"/>
<keyword evidence="1" id="KW-0472">Membrane</keyword>
<keyword evidence="1" id="KW-1133">Transmembrane helix</keyword>
<dbReference type="AlphaFoldDB" id="A0A6T9Y4D8"/>
<sequence length="415" mass="43906">MSTASHTSKSAKALERDKYRPRLLGGFTQGLIQSTLYPLLANKRLLMPLLVITLLAYDSTRSVTLSVLSDAYFQVAAFVYASLALYYLATLRVSADAIGNYMKTHPVHEVGLSALLGALPGCGGAIIVVTQYTRGVTSFGAVVAVLTSTMGDAAFLLLAQAPLDALTVMAVSVTVGAATGLVVNKFHNYRAPETVDSNEELQNTDKPKALSHKATSLSKVFWMTLSLPSLAIALALAFQLPVHSYLAISEDTLTLIGACLCIASLVLWSLCGSGSGYASVTKEDVIPPPPKWQEKAALDTQFVLAWVILAFLIFELSVVWFGLDIAGMLEAMGPGLVGLAIVIGFLPGCGPQILVTSLYLNGAVPFSAQLGNAISNDGDALFPAIALSPKAALIATVYSAIPAFLVGYGYWYLFE</sequence>
<dbReference type="NCBIfam" id="NF037962">
    <property type="entry name" value="arsenic_eff"/>
    <property type="match status" value="1"/>
</dbReference>